<evidence type="ECO:0000313" key="1">
    <source>
        <dbReference type="EMBL" id="KAK9201940.1"/>
    </source>
</evidence>
<dbReference type="AlphaFoldDB" id="A0AAP0MFP8"/>
<accession>A0AAP0MFP8</accession>
<dbReference type="EMBL" id="JBCGBO010000005">
    <property type="protein sequence ID" value="KAK9201940.1"/>
    <property type="molecule type" value="Genomic_DNA"/>
</dbReference>
<protein>
    <submittedName>
        <fullName evidence="1">Uncharacterized protein</fullName>
    </submittedName>
</protein>
<evidence type="ECO:0000313" key="2">
    <source>
        <dbReference type="Proteomes" id="UP001428341"/>
    </source>
</evidence>
<dbReference type="Proteomes" id="UP001428341">
    <property type="component" value="Unassembled WGS sequence"/>
</dbReference>
<sequence length="45" mass="5422">MKNYMRYVQGFVGLQIHKNKDEEFHSKQNIQIMPVMHALLLRFGM</sequence>
<reference evidence="1 2" key="1">
    <citation type="submission" date="2024-05" db="EMBL/GenBank/DDBJ databases">
        <title>Haplotype-resolved chromosome-level genome assembly of Huyou (Citrus changshanensis).</title>
        <authorList>
            <person name="Miao C."/>
            <person name="Chen W."/>
            <person name="Wu Y."/>
            <person name="Wang L."/>
            <person name="Zhao S."/>
            <person name="Grierson D."/>
            <person name="Xu C."/>
            <person name="Chen K."/>
        </authorList>
    </citation>
    <scope>NUCLEOTIDE SEQUENCE [LARGE SCALE GENOMIC DNA]</scope>
    <source>
        <strain evidence="1">01-14</strain>
        <tissue evidence="1">Leaf</tissue>
    </source>
</reference>
<organism evidence="1 2">
    <name type="scientific">Citrus x changshan-huyou</name>
    <dbReference type="NCBI Taxonomy" id="2935761"/>
    <lineage>
        <taxon>Eukaryota</taxon>
        <taxon>Viridiplantae</taxon>
        <taxon>Streptophyta</taxon>
        <taxon>Embryophyta</taxon>
        <taxon>Tracheophyta</taxon>
        <taxon>Spermatophyta</taxon>
        <taxon>Magnoliopsida</taxon>
        <taxon>eudicotyledons</taxon>
        <taxon>Gunneridae</taxon>
        <taxon>Pentapetalae</taxon>
        <taxon>rosids</taxon>
        <taxon>malvids</taxon>
        <taxon>Sapindales</taxon>
        <taxon>Rutaceae</taxon>
        <taxon>Aurantioideae</taxon>
        <taxon>Citrus</taxon>
    </lineage>
</organism>
<comment type="caution">
    <text evidence="1">The sequence shown here is derived from an EMBL/GenBank/DDBJ whole genome shotgun (WGS) entry which is preliminary data.</text>
</comment>
<name>A0AAP0MFP8_9ROSI</name>
<gene>
    <name evidence="1" type="ORF">WN944_017149</name>
</gene>
<proteinExistence type="predicted"/>
<keyword evidence="2" id="KW-1185">Reference proteome</keyword>